<dbReference type="Proteomes" id="UP001153050">
    <property type="component" value="Unassembled WGS sequence"/>
</dbReference>
<feature type="region of interest" description="Disordered" evidence="1">
    <location>
        <begin position="29"/>
        <end position="57"/>
    </location>
</feature>
<accession>A0ABM9DR23</accession>
<organism evidence="2 3">
    <name type="scientific">Mesorhizobium escarrei</name>
    <dbReference type="NCBI Taxonomy" id="666018"/>
    <lineage>
        <taxon>Bacteria</taxon>
        <taxon>Pseudomonadati</taxon>
        <taxon>Pseudomonadota</taxon>
        <taxon>Alphaproteobacteria</taxon>
        <taxon>Hyphomicrobiales</taxon>
        <taxon>Phyllobacteriaceae</taxon>
        <taxon>Mesorhizobium</taxon>
    </lineage>
</organism>
<evidence type="ECO:0000313" key="2">
    <source>
        <dbReference type="EMBL" id="CAH2399121.1"/>
    </source>
</evidence>
<name>A0ABM9DR23_9HYPH</name>
<gene>
    <name evidence="2" type="ORF">MES5069_220003</name>
</gene>
<evidence type="ECO:0000256" key="1">
    <source>
        <dbReference type="SAM" id="MobiDB-lite"/>
    </source>
</evidence>
<reference evidence="2 3" key="1">
    <citation type="submission" date="2022-03" db="EMBL/GenBank/DDBJ databases">
        <authorList>
            <person name="Brunel B."/>
        </authorList>
    </citation>
    <scope>NUCLEOTIDE SEQUENCE [LARGE SCALE GENOMIC DNA]</scope>
    <source>
        <strain evidence="2">STM5069sample</strain>
    </source>
</reference>
<keyword evidence="3" id="KW-1185">Reference proteome</keyword>
<sequence>MPASKAQALGLIDIRAVLRWIVERHLQHPRRGNSSGAASGEWRPASARARPLSVRKL</sequence>
<protein>
    <submittedName>
        <fullName evidence="2">Uncharacterized protein</fullName>
    </submittedName>
</protein>
<proteinExistence type="predicted"/>
<evidence type="ECO:0000313" key="3">
    <source>
        <dbReference type="Proteomes" id="UP001153050"/>
    </source>
</evidence>
<comment type="caution">
    <text evidence="2">The sequence shown here is derived from an EMBL/GenBank/DDBJ whole genome shotgun (WGS) entry which is preliminary data.</text>
</comment>
<dbReference type="EMBL" id="CAKXZT010000116">
    <property type="protein sequence ID" value="CAH2399121.1"/>
    <property type="molecule type" value="Genomic_DNA"/>
</dbReference>